<keyword evidence="3 4" id="KW-0418">Kinase</keyword>
<proteinExistence type="inferred from homology"/>
<dbReference type="EMBL" id="JAVIKH010000006">
    <property type="protein sequence ID" value="MDX8336027.1"/>
    <property type="molecule type" value="Genomic_DNA"/>
</dbReference>
<keyword evidence="2 4" id="KW-0808">Transferase</keyword>
<dbReference type="Pfam" id="PF02595">
    <property type="entry name" value="Gly_kinase"/>
    <property type="match status" value="1"/>
</dbReference>
<evidence type="ECO:0000256" key="1">
    <source>
        <dbReference type="ARBA" id="ARBA00006284"/>
    </source>
</evidence>
<accession>A0ABU4W926</accession>
<organism evidence="5 6">
    <name type="scientific">Candidatus Cetobacterium colombiensis</name>
    <dbReference type="NCBI Taxonomy" id="3073100"/>
    <lineage>
        <taxon>Bacteria</taxon>
        <taxon>Fusobacteriati</taxon>
        <taxon>Fusobacteriota</taxon>
        <taxon>Fusobacteriia</taxon>
        <taxon>Fusobacteriales</taxon>
        <taxon>Fusobacteriaceae</taxon>
        <taxon>Cetobacterium</taxon>
    </lineage>
</organism>
<comment type="caution">
    <text evidence="5">The sequence shown here is derived from an EMBL/GenBank/DDBJ whole genome shotgun (WGS) entry which is preliminary data.</text>
</comment>
<dbReference type="Proteomes" id="UP001279681">
    <property type="component" value="Unassembled WGS sequence"/>
</dbReference>
<dbReference type="NCBIfam" id="TIGR00045">
    <property type="entry name" value="glycerate kinase"/>
    <property type="match status" value="1"/>
</dbReference>
<evidence type="ECO:0000256" key="2">
    <source>
        <dbReference type="ARBA" id="ARBA00022679"/>
    </source>
</evidence>
<dbReference type="Gene3D" id="3.40.50.10350">
    <property type="entry name" value="Glycerate kinase, domain 1"/>
    <property type="match status" value="1"/>
</dbReference>
<keyword evidence="6" id="KW-1185">Reference proteome</keyword>
<dbReference type="SUPFAM" id="SSF110738">
    <property type="entry name" value="Glycerate kinase I"/>
    <property type="match status" value="1"/>
</dbReference>
<evidence type="ECO:0000256" key="4">
    <source>
        <dbReference type="PIRNR" id="PIRNR006078"/>
    </source>
</evidence>
<evidence type="ECO:0000256" key="3">
    <source>
        <dbReference type="ARBA" id="ARBA00022777"/>
    </source>
</evidence>
<dbReference type="InterPro" id="IPR018193">
    <property type="entry name" value="Glyc_kinase_flavodox-like_fold"/>
</dbReference>
<dbReference type="InterPro" id="IPR036129">
    <property type="entry name" value="Glycerate_kinase_sf"/>
</dbReference>
<sequence length="384" mass="41105">MKIVVAIDSFKGSLSSYELGQGIEAGVKVVYPEAEVIKVPIADGGEGTVDSLVEGTKGEFIKVTVNNPLMEKIEAKYGIMGDGKTAVIEMAEASGLPLIPVEKRNPMKTTTYGTGELIKDAVLKGCREFIIGLGGSATNDAGLGMLQALGYKFLDENKNELGYGGEILSKVKYIDSKEKLAELNECKFLIACDVDNPFYGPKGAAEIYSRQKGATEDMVKELDKGLEDLAKVIKNELNIDISNLSGAGAAGGLGGGLVAFLDAKLAPGIDMVLEKVGLENELKDADFVITGEGRLDHQTAMGKAPVGVAKIAKKFHIPVIALAGGLTDEAVQTHEKGIDSFFSIINYPIALEDAMKKEVAYKFVKANSEEIFRLIKVCERKFKK</sequence>
<protein>
    <submittedName>
        <fullName evidence="5">Glycerate kinase</fullName>
        <ecNumber evidence="5">2.7.1.31</ecNumber>
    </submittedName>
</protein>
<dbReference type="InterPro" id="IPR004381">
    <property type="entry name" value="Glycerate_kinase"/>
</dbReference>
<dbReference type="Gene3D" id="3.90.1510.10">
    <property type="entry name" value="Glycerate kinase, domain 2"/>
    <property type="match status" value="1"/>
</dbReference>
<dbReference type="PANTHER" id="PTHR21599:SF0">
    <property type="entry name" value="GLYCERATE KINASE"/>
    <property type="match status" value="1"/>
</dbReference>
<dbReference type="EC" id="2.7.1.31" evidence="5"/>
<evidence type="ECO:0000313" key="5">
    <source>
        <dbReference type="EMBL" id="MDX8336027.1"/>
    </source>
</evidence>
<dbReference type="RefSeq" id="WP_320313432.1">
    <property type="nucleotide sequence ID" value="NZ_JAVIKH010000006.1"/>
</dbReference>
<dbReference type="PIRSF" id="PIRSF006078">
    <property type="entry name" value="GlxK"/>
    <property type="match status" value="1"/>
</dbReference>
<dbReference type="GO" id="GO:0008887">
    <property type="term" value="F:glycerate kinase activity"/>
    <property type="evidence" value="ECO:0007669"/>
    <property type="project" value="UniProtKB-EC"/>
</dbReference>
<evidence type="ECO:0000313" key="6">
    <source>
        <dbReference type="Proteomes" id="UP001279681"/>
    </source>
</evidence>
<dbReference type="InterPro" id="IPR018197">
    <property type="entry name" value="Glycerate_kinase_RE-like"/>
</dbReference>
<gene>
    <name evidence="5" type="ORF">RFV38_05875</name>
</gene>
<name>A0ABU4W926_9FUSO</name>
<reference evidence="6" key="1">
    <citation type="submission" date="2023-07" db="EMBL/GenBank/DDBJ databases">
        <authorList>
            <person name="Colorado M.A."/>
            <person name="Villamil L.M."/>
            <person name="Melo J.F."/>
            <person name="Rodriguez J.A."/>
            <person name="Ruiz R.Y."/>
        </authorList>
    </citation>
    <scope>NUCLEOTIDE SEQUENCE [LARGE SCALE GENOMIC DNA]</scope>
    <source>
        <strain evidence="6">C33</strain>
    </source>
</reference>
<dbReference type="PANTHER" id="PTHR21599">
    <property type="entry name" value="GLYCERATE KINASE"/>
    <property type="match status" value="1"/>
</dbReference>
<comment type="similarity">
    <text evidence="1 4">Belongs to the glycerate kinase type-1 family.</text>
</comment>